<proteinExistence type="predicted"/>
<dbReference type="SMART" id="SM00987">
    <property type="entry name" value="UreE_C"/>
    <property type="match status" value="1"/>
</dbReference>
<dbReference type="InterPro" id="IPR036895">
    <property type="entry name" value="Uracil-DNA_glycosylase-like_sf"/>
</dbReference>
<evidence type="ECO:0000313" key="3">
    <source>
        <dbReference type="Proteomes" id="UP000315440"/>
    </source>
</evidence>
<reference evidence="2 3" key="1">
    <citation type="submission" date="2019-02" db="EMBL/GenBank/DDBJ databases">
        <title>Deep-cultivation of Planctomycetes and their phenomic and genomic characterization uncovers novel biology.</title>
        <authorList>
            <person name="Wiegand S."/>
            <person name="Jogler M."/>
            <person name="Boedeker C."/>
            <person name="Pinto D."/>
            <person name="Vollmers J."/>
            <person name="Rivas-Marin E."/>
            <person name="Kohn T."/>
            <person name="Peeters S.H."/>
            <person name="Heuer A."/>
            <person name="Rast P."/>
            <person name="Oberbeckmann S."/>
            <person name="Bunk B."/>
            <person name="Jeske O."/>
            <person name="Meyerdierks A."/>
            <person name="Storesund J.E."/>
            <person name="Kallscheuer N."/>
            <person name="Luecker S."/>
            <person name="Lage O.M."/>
            <person name="Pohl T."/>
            <person name="Merkel B.J."/>
            <person name="Hornburger P."/>
            <person name="Mueller R.-W."/>
            <person name="Bruemmer F."/>
            <person name="Labrenz M."/>
            <person name="Spormann A.M."/>
            <person name="Op Den Camp H."/>
            <person name="Overmann J."/>
            <person name="Amann R."/>
            <person name="Jetten M.S.M."/>
            <person name="Mascher T."/>
            <person name="Medema M.H."/>
            <person name="Devos D.P."/>
            <person name="Kaster A.-K."/>
            <person name="Ovreas L."/>
            <person name="Rohde M."/>
            <person name="Galperin M.Y."/>
            <person name="Jogler C."/>
        </authorList>
    </citation>
    <scope>NUCLEOTIDE SEQUENCE [LARGE SCALE GENOMIC DNA]</scope>
    <source>
        <strain evidence="2 3">Mal64</strain>
    </source>
</reference>
<comment type="caution">
    <text evidence="2">The sequence shown here is derived from an EMBL/GenBank/DDBJ whole genome shotgun (WGS) entry which is preliminary data.</text>
</comment>
<dbReference type="InterPro" id="IPR005122">
    <property type="entry name" value="Uracil-DNA_glycosylase-like"/>
</dbReference>
<accession>A0A5C5ZTY7</accession>
<evidence type="ECO:0000313" key="2">
    <source>
        <dbReference type="EMBL" id="TWT91022.1"/>
    </source>
</evidence>
<dbReference type="Gene3D" id="3.40.470.10">
    <property type="entry name" value="Uracil-DNA glycosylase-like domain"/>
    <property type="match status" value="1"/>
</dbReference>
<gene>
    <name evidence="2" type="ORF">Mal64_14210</name>
</gene>
<organism evidence="2 3">
    <name type="scientific">Pseudobythopirellula maris</name>
    <dbReference type="NCBI Taxonomy" id="2527991"/>
    <lineage>
        <taxon>Bacteria</taxon>
        <taxon>Pseudomonadati</taxon>
        <taxon>Planctomycetota</taxon>
        <taxon>Planctomycetia</taxon>
        <taxon>Pirellulales</taxon>
        <taxon>Lacipirellulaceae</taxon>
        <taxon>Pseudobythopirellula</taxon>
    </lineage>
</organism>
<feature type="domain" description="Uracil-DNA glycosylase-like" evidence="1">
    <location>
        <begin position="7"/>
        <end position="166"/>
    </location>
</feature>
<keyword evidence="3" id="KW-1185">Reference proteome</keyword>
<dbReference type="CDD" id="cd10032">
    <property type="entry name" value="UDG-F6_HDG"/>
    <property type="match status" value="1"/>
</dbReference>
<dbReference type="Proteomes" id="UP000315440">
    <property type="component" value="Unassembled WGS sequence"/>
</dbReference>
<dbReference type="OrthoDB" id="9796171at2"/>
<protein>
    <submittedName>
        <fullName evidence="2">Uracil DNA glycosylase superfamily protein</fullName>
    </submittedName>
</protein>
<dbReference type="InterPro" id="IPR026353">
    <property type="entry name" value="Hypoxan-DNA_Glyclase"/>
</dbReference>
<name>A0A5C5ZTY7_9BACT</name>
<dbReference type="EMBL" id="SJPQ01000001">
    <property type="protein sequence ID" value="TWT91022.1"/>
    <property type="molecule type" value="Genomic_DNA"/>
</dbReference>
<dbReference type="SMART" id="SM00986">
    <property type="entry name" value="UDG"/>
    <property type="match status" value="1"/>
</dbReference>
<evidence type="ECO:0000259" key="1">
    <source>
        <dbReference type="SMART" id="SM00986"/>
    </source>
</evidence>
<dbReference type="SUPFAM" id="SSF52141">
    <property type="entry name" value="Uracil-DNA glycosylase-like"/>
    <property type="match status" value="1"/>
</dbReference>
<sequence length="172" mass="19069">MIARSFAPVADARARVLVLGSMPGVASLEAQRYYAHPRNAFWPIMGELFGARPDLPYAVRCNRLREAGVALWDVLSECRREGSLDTSIERDSEAVNDLAGLLTRYPRITLVAFNGQKAETAFRRHAVPTLDESTQKRLSFVRLPSTSPAHAARSFEEKLAAWRDALSVDGIV</sequence>
<dbReference type="NCBIfam" id="TIGR04274">
    <property type="entry name" value="hypoxanDNAglyco"/>
    <property type="match status" value="1"/>
</dbReference>
<dbReference type="RefSeq" id="WP_146398397.1">
    <property type="nucleotide sequence ID" value="NZ_SJPQ01000001.1"/>
</dbReference>
<dbReference type="AlphaFoldDB" id="A0A5C5ZTY7"/>
<dbReference type="Pfam" id="PF03167">
    <property type="entry name" value="UDG"/>
    <property type="match status" value="1"/>
</dbReference>